<dbReference type="Proteomes" id="UP001299220">
    <property type="component" value="Unassembled WGS sequence"/>
</dbReference>
<sequence>MERKYVRGVELRAPIAQDSYLHSVPAVTHLEKTGALEFHKDVTFLIFLEQPERMLRYLLEK</sequence>
<gene>
    <name evidence="1" type="ORF">JQM67_05600</name>
</gene>
<reference evidence="1 2" key="1">
    <citation type="submission" date="2020-12" db="EMBL/GenBank/DDBJ databases">
        <title>Whole genome sequences of gut porcine anaerobes.</title>
        <authorList>
            <person name="Kubasova T."/>
            <person name="Jahodarova E."/>
            <person name="Rychlik I."/>
        </authorList>
    </citation>
    <scope>NUCLEOTIDE SEQUENCE [LARGE SCALE GENOMIC DNA]</scope>
    <source>
        <strain evidence="1 2">An867</strain>
    </source>
</reference>
<keyword evidence="2" id="KW-1185">Reference proteome</keyword>
<protein>
    <submittedName>
        <fullName evidence="1">Uncharacterized protein</fullName>
    </submittedName>
</protein>
<dbReference type="EMBL" id="JAFBIT010000001">
    <property type="protein sequence ID" value="MCF2652072.1"/>
    <property type="molecule type" value="Genomic_DNA"/>
</dbReference>
<evidence type="ECO:0000313" key="2">
    <source>
        <dbReference type="Proteomes" id="UP001299220"/>
    </source>
</evidence>
<evidence type="ECO:0000313" key="1">
    <source>
        <dbReference type="EMBL" id="MCF2652072.1"/>
    </source>
</evidence>
<comment type="caution">
    <text evidence="1">The sequence shown here is derived from an EMBL/GenBank/DDBJ whole genome shotgun (WGS) entry which is preliminary data.</text>
</comment>
<proteinExistence type="predicted"/>
<dbReference type="RefSeq" id="WP_235323093.1">
    <property type="nucleotide sequence ID" value="NZ_JAFBIT010000001.1"/>
</dbReference>
<accession>A0ABS9CLN7</accession>
<name>A0ABS9CLN7_9FIRM</name>
<organism evidence="1 2">
    <name type="scientific">Anaeromassilibacillus senegalensis</name>
    <dbReference type="NCBI Taxonomy" id="1673717"/>
    <lineage>
        <taxon>Bacteria</taxon>
        <taxon>Bacillati</taxon>
        <taxon>Bacillota</taxon>
        <taxon>Clostridia</taxon>
        <taxon>Eubacteriales</taxon>
        <taxon>Acutalibacteraceae</taxon>
        <taxon>Anaeromassilibacillus</taxon>
    </lineage>
</organism>